<keyword evidence="9" id="KW-1185">Reference proteome</keyword>
<keyword evidence="6 7" id="KW-0503">Monooxygenase</keyword>
<evidence type="ECO:0000256" key="5">
    <source>
        <dbReference type="ARBA" id="ARBA00023004"/>
    </source>
</evidence>
<sequence length="539" mass="61593">MNISLTENTFLQAPLQNAIQLYNQEIVPRLTKKNKVIAISAAVALSLVYFIQDRIMKPPRKLRHIPYLSYFDTLKSMWRNESIWDRSHRVHLPEIEAEGSKGLFMELTRIGWVLNVCNPEDAKRVLLKHDLFPKVALAEEQEGTLNSKFAMSANIVMLNGAHWKLQRKAANPAFHRSMPINLFGKLAQELFKTMDSDNQVYNVSDLMERWTLDAIGKAGFGFDFNAIQDKDNEWVHRYSRLNNAMRDPLFFMFPTLDTKLRWLFPERQNIHKEMDIFSDMLDKVIEHKKQMIESGIKNTVLEDNERDLLDLMIESEKESDGEVMSAKELKNNLCVFFVAGHDTTANALSFAIHYLAENQEIQQKAREEAISILGDESCDVLPTVEDTRNMTYINQIMKETLRINGPASKVVSRIATEDTTLSGTFIPKGTMLTVNIFDIQHSNTYWKDASKFNPDRFSENGEAARGSGDGNAWLPFGNGARQCIGMNFSLNEQRVLLSMLLRKFTWTTPENSKHKNGLISGGVGVIGPVDLDIAFRKRY</sequence>
<dbReference type="Gene3D" id="1.10.630.10">
    <property type="entry name" value="Cytochrome P450"/>
    <property type="match status" value="1"/>
</dbReference>
<accession>A0ABP9YRD9</accession>
<proteinExistence type="inferred from homology"/>
<gene>
    <name evidence="8" type="ORF">MFLAVUS_002833</name>
</gene>
<organism evidence="8 9">
    <name type="scientific">Mucor flavus</name>
    <dbReference type="NCBI Taxonomy" id="439312"/>
    <lineage>
        <taxon>Eukaryota</taxon>
        <taxon>Fungi</taxon>
        <taxon>Fungi incertae sedis</taxon>
        <taxon>Mucoromycota</taxon>
        <taxon>Mucoromycotina</taxon>
        <taxon>Mucoromycetes</taxon>
        <taxon>Mucorales</taxon>
        <taxon>Mucorineae</taxon>
        <taxon>Mucoraceae</taxon>
        <taxon>Mucor</taxon>
    </lineage>
</organism>
<comment type="similarity">
    <text evidence="1 7">Belongs to the cytochrome P450 family.</text>
</comment>
<dbReference type="SUPFAM" id="SSF48264">
    <property type="entry name" value="Cytochrome P450"/>
    <property type="match status" value="1"/>
</dbReference>
<evidence type="ECO:0000256" key="7">
    <source>
        <dbReference type="RuleBase" id="RU000461"/>
    </source>
</evidence>
<dbReference type="InterPro" id="IPR002401">
    <property type="entry name" value="Cyt_P450_E_grp-I"/>
</dbReference>
<dbReference type="InterPro" id="IPR050196">
    <property type="entry name" value="Cytochrome_P450_Monoox"/>
</dbReference>
<dbReference type="InterPro" id="IPR001128">
    <property type="entry name" value="Cyt_P450"/>
</dbReference>
<dbReference type="PRINTS" id="PR00463">
    <property type="entry name" value="EP450I"/>
</dbReference>
<dbReference type="EMBL" id="BAABUK010000005">
    <property type="protein sequence ID" value="GAA5809425.1"/>
    <property type="molecule type" value="Genomic_DNA"/>
</dbReference>
<keyword evidence="2 7" id="KW-0349">Heme</keyword>
<dbReference type="Pfam" id="PF00067">
    <property type="entry name" value="p450"/>
    <property type="match status" value="1"/>
</dbReference>
<dbReference type="InterPro" id="IPR017972">
    <property type="entry name" value="Cyt_P450_CS"/>
</dbReference>
<evidence type="ECO:0000256" key="4">
    <source>
        <dbReference type="ARBA" id="ARBA00023002"/>
    </source>
</evidence>
<dbReference type="PANTHER" id="PTHR24291">
    <property type="entry name" value="CYTOCHROME P450 FAMILY 4"/>
    <property type="match status" value="1"/>
</dbReference>
<evidence type="ECO:0000313" key="9">
    <source>
        <dbReference type="Proteomes" id="UP001473302"/>
    </source>
</evidence>
<comment type="caution">
    <text evidence="8">The sequence shown here is derived from an EMBL/GenBank/DDBJ whole genome shotgun (WGS) entry which is preliminary data.</text>
</comment>
<name>A0ABP9YRD9_9FUNG</name>
<keyword evidence="3 7" id="KW-0479">Metal-binding</keyword>
<dbReference type="PANTHER" id="PTHR24291:SF50">
    <property type="entry name" value="BIFUNCTIONAL ALBAFLAVENONE MONOOXYGENASE_TERPENE SYNTHASE"/>
    <property type="match status" value="1"/>
</dbReference>
<dbReference type="InterPro" id="IPR036396">
    <property type="entry name" value="Cyt_P450_sf"/>
</dbReference>
<reference evidence="8 9" key="1">
    <citation type="submission" date="2024-04" db="EMBL/GenBank/DDBJ databases">
        <title>genome sequences of Mucor flavus KT1a and Helicostylum pulchrum KT1b strains isolated from the surface of a dry-aged beef.</title>
        <authorList>
            <person name="Toyotome T."/>
            <person name="Hosono M."/>
            <person name="Torimaru M."/>
            <person name="Fukuda K."/>
            <person name="Mikami N."/>
        </authorList>
    </citation>
    <scope>NUCLEOTIDE SEQUENCE [LARGE SCALE GENOMIC DNA]</scope>
    <source>
        <strain evidence="8 9">KT1a</strain>
    </source>
</reference>
<keyword evidence="4 7" id="KW-0560">Oxidoreductase</keyword>
<dbReference type="PROSITE" id="PS00086">
    <property type="entry name" value="CYTOCHROME_P450"/>
    <property type="match status" value="1"/>
</dbReference>
<dbReference type="PRINTS" id="PR00385">
    <property type="entry name" value="P450"/>
</dbReference>
<evidence type="ECO:0000256" key="1">
    <source>
        <dbReference type="ARBA" id="ARBA00010617"/>
    </source>
</evidence>
<evidence type="ECO:0000313" key="8">
    <source>
        <dbReference type="EMBL" id="GAA5809425.1"/>
    </source>
</evidence>
<protein>
    <recommendedName>
        <fullName evidence="10">Cytochrome P450</fullName>
    </recommendedName>
</protein>
<evidence type="ECO:0000256" key="2">
    <source>
        <dbReference type="ARBA" id="ARBA00022617"/>
    </source>
</evidence>
<keyword evidence="5 7" id="KW-0408">Iron</keyword>
<evidence type="ECO:0000256" key="6">
    <source>
        <dbReference type="ARBA" id="ARBA00023033"/>
    </source>
</evidence>
<evidence type="ECO:0000256" key="3">
    <source>
        <dbReference type="ARBA" id="ARBA00022723"/>
    </source>
</evidence>
<dbReference type="Proteomes" id="UP001473302">
    <property type="component" value="Unassembled WGS sequence"/>
</dbReference>
<evidence type="ECO:0008006" key="10">
    <source>
        <dbReference type="Google" id="ProtNLM"/>
    </source>
</evidence>